<dbReference type="Proteomes" id="UP000709959">
    <property type="component" value="Unassembled WGS sequence"/>
</dbReference>
<gene>
    <name evidence="2" type="ORF">IPN91_07425</name>
</gene>
<sequence length="233" mass="23782">MRRSPLHSVLLACGLLLAGLGCGPQGDCGCTPPPSGMVQGRVVDGQGLPVGGAEVCVVTTTGSDSVHPGLSVEAKGSSRADGTFELPASVGHHRLLARTRVGGTVFLPRLGPEFEVKAVGMLVVGQDLELTATVPATLTVTITPVHSAQQEDALLLEQRLLAEGIEFTLTIASLKPAVAGGVETVAFASQPPGTYALSLWRSETTGTHPVVGTAKATLTLVEGAALEHALTVQ</sequence>
<evidence type="ECO:0000313" key="3">
    <source>
        <dbReference type="Proteomes" id="UP000709959"/>
    </source>
</evidence>
<dbReference type="EMBL" id="JADKCH010000005">
    <property type="protein sequence ID" value="MBK8572473.1"/>
    <property type="molecule type" value="Genomic_DNA"/>
</dbReference>
<comment type="caution">
    <text evidence="2">The sequence shown here is derived from an EMBL/GenBank/DDBJ whole genome shotgun (WGS) entry which is preliminary data.</text>
</comment>
<evidence type="ECO:0000256" key="1">
    <source>
        <dbReference type="SAM" id="SignalP"/>
    </source>
</evidence>
<reference evidence="2 3" key="1">
    <citation type="submission" date="2020-10" db="EMBL/GenBank/DDBJ databases">
        <title>Connecting structure to function with the recovery of over 1000 high-quality activated sludge metagenome-assembled genomes encoding full-length rRNA genes using long-read sequencing.</title>
        <authorList>
            <person name="Singleton C.M."/>
            <person name="Petriglieri F."/>
            <person name="Kristensen J.M."/>
            <person name="Kirkegaard R.H."/>
            <person name="Michaelsen T.Y."/>
            <person name="Andersen M.H."/>
            <person name="Karst S.M."/>
            <person name="Dueholm M.S."/>
            <person name="Nielsen P.H."/>
            <person name="Albertsen M."/>
        </authorList>
    </citation>
    <scope>NUCLEOTIDE SEQUENCE [LARGE SCALE GENOMIC DNA]</scope>
    <source>
        <strain evidence="2">OdNE_18-Q3-R46-58_MAXAC.008</strain>
    </source>
</reference>
<feature type="chain" id="PRO_5036713784" description="Carboxypeptidase regulatory-like domain-containing protein" evidence="1">
    <location>
        <begin position="19"/>
        <end position="233"/>
    </location>
</feature>
<protein>
    <recommendedName>
        <fullName evidence="4">Carboxypeptidase regulatory-like domain-containing protein</fullName>
    </recommendedName>
</protein>
<name>A0A936F1N1_9BACT</name>
<proteinExistence type="predicted"/>
<evidence type="ECO:0008006" key="4">
    <source>
        <dbReference type="Google" id="ProtNLM"/>
    </source>
</evidence>
<evidence type="ECO:0000313" key="2">
    <source>
        <dbReference type="EMBL" id="MBK8572473.1"/>
    </source>
</evidence>
<dbReference type="PROSITE" id="PS51257">
    <property type="entry name" value="PROKAR_LIPOPROTEIN"/>
    <property type="match status" value="1"/>
</dbReference>
<feature type="signal peptide" evidence="1">
    <location>
        <begin position="1"/>
        <end position="18"/>
    </location>
</feature>
<keyword evidence="1" id="KW-0732">Signal</keyword>
<dbReference type="AlphaFoldDB" id="A0A936F1N1"/>
<accession>A0A936F1N1</accession>
<organism evidence="2 3">
    <name type="scientific">Candidatus Geothrix odensensis</name>
    <dbReference type="NCBI Taxonomy" id="2954440"/>
    <lineage>
        <taxon>Bacteria</taxon>
        <taxon>Pseudomonadati</taxon>
        <taxon>Acidobacteriota</taxon>
        <taxon>Holophagae</taxon>
        <taxon>Holophagales</taxon>
        <taxon>Holophagaceae</taxon>
        <taxon>Geothrix</taxon>
    </lineage>
</organism>